<comment type="caution">
    <text evidence="1">The sequence shown here is derived from an EMBL/GenBank/DDBJ whole genome shotgun (WGS) entry which is preliminary data.</text>
</comment>
<dbReference type="EMBL" id="CAKOFQ010006752">
    <property type="protein sequence ID" value="CAH1968427.1"/>
    <property type="molecule type" value="Genomic_DNA"/>
</dbReference>
<evidence type="ECO:0000313" key="2">
    <source>
        <dbReference type="Proteomes" id="UP001152888"/>
    </source>
</evidence>
<sequence length="27" mass="2953">MLFCIAKRDSNGASPDTILMDISKVLL</sequence>
<dbReference type="Proteomes" id="UP001152888">
    <property type="component" value="Unassembled WGS sequence"/>
</dbReference>
<name>A0A9P0KC51_ACAOB</name>
<gene>
    <name evidence="1" type="ORF">ACAOBT_LOCUS7837</name>
</gene>
<reference evidence="1" key="1">
    <citation type="submission" date="2022-03" db="EMBL/GenBank/DDBJ databases">
        <authorList>
            <person name="Sayadi A."/>
        </authorList>
    </citation>
    <scope>NUCLEOTIDE SEQUENCE</scope>
</reference>
<accession>A0A9P0KC51</accession>
<organism evidence="1 2">
    <name type="scientific">Acanthoscelides obtectus</name>
    <name type="common">Bean weevil</name>
    <name type="synonym">Bruchus obtectus</name>
    <dbReference type="NCBI Taxonomy" id="200917"/>
    <lineage>
        <taxon>Eukaryota</taxon>
        <taxon>Metazoa</taxon>
        <taxon>Ecdysozoa</taxon>
        <taxon>Arthropoda</taxon>
        <taxon>Hexapoda</taxon>
        <taxon>Insecta</taxon>
        <taxon>Pterygota</taxon>
        <taxon>Neoptera</taxon>
        <taxon>Endopterygota</taxon>
        <taxon>Coleoptera</taxon>
        <taxon>Polyphaga</taxon>
        <taxon>Cucujiformia</taxon>
        <taxon>Chrysomeloidea</taxon>
        <taxon>Chrysomelidae</taxon>
        <taxon>Bruchinae</taxon>
        <taxon>Bruchini</taxon>
        <taxon>Acanthoscelides</taxon>
    </lineage>
</organism>
<evidence type="ECO:0000313" key="1">
    <source>
        <dbReference type="EMBL" id="CAH1968427.1"/>
    </source>
</evidence>
<proteinExistence type="predicted"/>
<dbReference type="AlphaFoldDB" id="A0A9P0KC51"/>
<keyword evidence="2" id="KW-1185">Reference proteome</keyword>
<protein>
    <submittedName>
        <fullName evidence="1">Uncharacterized protein</fullName>
    </submittedName>
</protein>